<dbReference type="PROSITE" id="PS50862">
    <property type="entry name" value="AA_TRNA_LIGASE_II"/>
    <property type="match status" value="1"/>
</dbReference>
<dbReference type="GO" id="GO:0004828">
    <property type="term" value="F:serine-tRNA ligase activity"/>
    <property type="evidence" value="ECO:0007669"/>
    <property type="project" value="UniProtKB-UniRule"/>
</dbReference>
<keyword evidence="20" id="KW-1185">Reference proteome</keyword>
<feature type="domain" description="Aminoacyl-transfer RNA synthetases class-II family profile" evidence="18">
    <location>
        <begin position="175"/>
        <end position="415"/>
    </location>
</feature>
<evidence type="ECO:0000256" key="17">
    <source>
        <dbReference type="SAM" id="Coils"/>
    </source>
</evidence>
<dbReference type="Proteomes" id="UP000267585">
    <property type="component" value="Unassembled WGS sequence"/>
</dbReference>
<comment type="subcellular location">
    <subcellularLocation>
        <location evidence="1">Cytoplasm</location>
    </subcellularLocation>
</comment>
<keyword evidence="8 16" id="KW-0067">ATP-binding</keyword>
<dbReference type="PANTHER" id="PTHR43697">
    <property type="entry name" value="SERYL-TRNA SYNTHETASE"/>
    <property type="match status" value="1"/>
</dbReference>
<evidence type="ECO:0000256" key="3">
    <source>
        <dbReference type="ARBA" id="ARBA00010728"/>
    </source>
</evidence>
<comment type="similarity">
    <text evidence="3">Belongs to the class-II aminoacyl-tRNA synthetase family. Type-1 seryl-tRNA synthetase subfamily.</text>
</comment>
<dbReference type="PANTHER" id="PTHR43697:SF1">
    <property type="entry name" value="SERINE--TRNA LIGASE"/>
    <property type="match status" value="1"/>
</dbReference>
<feature type="binding site" evidence="15">
    <location>
        <position position="384"/>
    </location>
    <ligand>
        <name>L-serine</name>
        <dbReference type="ChEBI" id="CHEBI:33384"/>
    </ligand>
</feature>
<keyword evidence="5" id="KW-0963">Cytoplasm</keyword>
<feature type="binding site" evidence="16">
    <location>
        <begin position="264"/>
        <end position="266"/>
    </location>
    <ligand>
        <name>ATP</name>
        <dbReference type="ChEBI" id="CHEBI:30616"/>
    </ligand>
</feature>
<keyword evidence="17" id="KW-0175">Coiled coil</keyword>
<keyword evidence="7" id="KW-0547">Nucleotide-binding</keyword>
<proteinExistence type="inferred from homology"/>
<dbReference type="InterPro" id="IPR033729">
    <property type="entry name" value="SerRS_core"/>
</dbReference>
<evidence type="ECO:0000256" key="6">
    <source>
        <dbReference type="ARBA" id="ARBA00022598"/>
    </source>
</evidence>
<sequence>MLQLQAIREDKDQIIEALKKRNLDAVPLIENVLQLDEKRRSLQSSLDNTLAESNSLSKEIGKLYKSGKAAEANVLKEKTAKLKEESKELNESLTAAATELQNLLYQIPNVPHPSVPAGSTEEDNEVVFKEGDIPALKEGALPHWELAKKYDIIDFELGAKITGAGFPVYKGKGARLQRALISYFLDKNTQAGYQEIQVPHLVNEASGYGTGQLPDKEGQMYHIGEDDLYLIPTAEVPVTNIYRDVILSETDFPIRHTGYTPCFRREAGSYGAHVRGLNRLHQFDKVEIVRVEHPEKSYEALDGMVGHIKDILRELKLPFRILRLCGGDLGFTAALTYDFEVFSTAQDRWLEISSVSNFETYQANRLKLRYKDENGKSQLAHTLNGSSLALPRVLAGILENYQTGDGIQIPEVLVPYTGFSKID</sequence>
<comment type="pathway">
    <text evidence="2">Aminoacyl-tRNA biosynthesis; selenocysteinyl-tRNA(Sec) biosynthesis; L-seryl-tRNA(Sec) from L-serine and tRNA(Sec): step 1/1.</text>
</comment>
<evidence type="ECO:0000313" key="19">
    <source>
        <dbReference type="EMBL" id="RTE55297.1"/>
    </source>
</evidence>
<dbReference type="SUPFAM" id="SSF46589">
    <property type="entry name" value="tRNA-binding arm"/>
    <property type="match status" value="1"/>
</dbReference>
<dbReference type="EMBL" id="RQPJ01000001">
    <property type="protein sequence ID" value="RTE55297.1"/>
    <property type="molecule type" value="Genomic_DNA"/>
</dbReference>
<dbReference type="GO" id="GO:0005737">
    <property type="term" value="C:cytoplasm"/>
    <property type="evidence" value="ECO:0007669"/>
    <property type="project" value="UniProtKB-SubCell"/>
</dbReference>
<dbReference type="AlphaFoldDB" id="A0A430K8D7"/>
<gene>
    <name evidence="19" type="ORF">EHW67_01645</name>
</gene>
<dbReference type="CDD" id="cd00770">
    <property type="entry name" value="SerRS_core"/>
    <property type="match status" value="1"/>
</dbReference>
<evidence type="ECO:0000256" key="11">
    <source>
        <dbReference type="ARBA" id="ARBA00039158"/>
    </source>
</evidence>
<comment type="catalytic activity">
    <reaction evidence="13">
        <text>tRNA(Ser) + L-serine + ATP = L-seryl-tRNA(Ser) + AMP + diphosphate + H(+)</text>
        <dbReference type="Rhea" id="RHEA:12292"/>
        <dbReference type="Rhea" id="RHEA-COMP:9669"/>
        <dbReference type="Rhea" id="RHEA-COMP:9703"/>
        <dbReference type="ChEBI" id="CHEBI:15378"/>
        <dbReference type="ChEBI" id="CHEBI:30616"/>
        <dbReference type="ChEBI" id="CHEBI:33019"/>
        <dbReference type="ChEBI" id="CHEBI:33384"/>
        <dbReference type="ChEBI" id="CHEBI:78442"/>
        <dbReference type="ChEBI" id="CHEBI:78533"/>
        <dbReference type="ChEBI" id="CHEBI:456215"/>
        <dbReference type="EC" id="6.1.1.11"/>
    </reaction>
</comment>
<evidence type="ECO:0000256" key="7">
    <source>
        <dbReference type="ARBA" id="ARBA00022741"/>
    </source>
</evidence>
<comment type="caution">
    <text evidence="19">The sequence shown here is derived from an EMBL/GenBank/DDBJ whole genome shotgun (WGS) entry which is preliminary data.</text>
</comment>
<dbReference type="InterPro" id="IPR006195">
    <property type="entry name" value="aa-tRNA-synth_II"/>
</dbReference>
<dbReference type="Gene3D" id="3.30.930.10">
    <property type="entry name" value="Bira Bifunctional Protein, Domain 2"/>
    <property type="match status" value="1"/>
</dbReference>
<dbReference type="Gene3D" id="1.10.287.40">
    <property type="entry name" value="Serine-tRNA synthetase, tRNA binding domain"/>
    <property type="match status" value="1"/>
</dbReference>
<dbReference type="InterPro" id="IPR002314">
    <property type="entry name" value="aa-tRNA-synt_IIb"/>
</dbReference>
<feature type="coiled-coil region" evidence="17">
    <location>
        <begin position="72"/>
        <end position="103"/>
    </location>
</feature>
<dbReference type="InterPro" id="IPR015866">
    <property type="entry name" value="Ser-tRNA-synth_1_N"/>
</dbReference>
<organism evidence="19 20">
    <name type="scientific">Arenibacter aquaticus</name>
    <dbReference type="NCBI Taxonomy" id="2489054"/>
    <lineage>
        <taxon>Bacteria</taxon>
        <taxon>Pseudomonadati</taxon>
        <taxon>Bacteroidota</taxon>
        <taxon>Flavobacteriia</taxon>
        <taxon>Flavobacteriales</taxon>
        <taxon>Flavobacteriaceae</taxon>
        <taxon>Arenibacter</taxon>
    </lineage>
</organism>
<evidence type="ECO:0000256" key="13">
    <source>
        <dbReference type="ARBA" id="ARBA00048823"/>
    </source>
</evidence>
<evidence type="ECO:0000256" key="14">
    <source>
        <dbReference type="NCBIfam" id="TIGR00414"/>
    </source>
</evidence>
<keyword evidence="6 19" id="KW-0436">Ligase</keyword>
<evidence type="ECO:0000256" key="16">
    <source>
        <dbReference type="PIRSR" id="PIRSR001529-2"/>
    </source>
</evidence>
<dbReference type="InterPro" id="IPR002317">
    <property type="entry name" value="Ser-tRNA-ligase_type_1"/>
</dbReference>
<evidence type="ECO:0000259" key="18">
    <source>
        <dbReference type="PROSITE" id="PS50862"/>
    </source>
</evidence>
<accession>A0A430K8D7</accession>
<dbReference type="Pfam" id="PF00587">
    <property type="entry name" value="tRNA-synt_2b"/>
    <property type="match status" value="1"/>
</dbReference>
<feature type="binding site" evidence="15">
    <location>
        <position position="264"/>
    </location>
    <ligand>
        <name>L-serine</name>
        <dbReference type="ChEBI" id="CHEBI:33384"/>
    </ligand>
</feature>
<keyword evidence="9" id="KW-0648">Protein biosynthesis</keyword>
<dbReference type="PRINTS" id="PR00981">
    <property type="entry name" value="TRNASYNTHSER"/>
</dbReference>
<dbReference type="GO" id="GO:0006434">
    <property type="term" value="P:seryl-tRNA aminoacylation"/>
    <property type="evidence" value="ECO:0007669"/>
    <property type="project" value="UniProtKB-UniRule"/>
</dbReference>
<dbReference type="PIRSF" id="PIRSF001529">
    <property type="entry name" value="Ser-tRNA-synth_IIa"/>
    <property type="match status" value="1"/>
</dbReference>
<evidence type="ECO:0000256" key="10">
    <source>
        <dbReference type="ARBA" id="ARBA00023146"/>
    </source>
</evidence>
<keyword evidence="10" id="KW-0030">Aminoacyl-tRNA synthetase</keyword>
<evidence type="ECO:0000256" key="12">
    <source>
        <dbReference type="ARBA" id="ARBA00047929"/>
    </source>
</evidence>
<feature type="binding site" evidence="15">
    <location>
        <position position="287"/>
    </location>
    <ligand>
        <name>L-serine</name>
        <dbReference type="ChEBI" id="CHEBI:33384"/>
    </ligand>
</feature>
<evidence type="ECO:0000256" key="9">
    <source>
        <dbReference type="ARBA" id="ARBA00022917"/>
    </source>
</evidence>
<evidence type="ECO:0000256" key="5">
    <source>
        <dbReference type="ARBA" id="ARBA00022490"/>
    </source>
</evidence>
<evidence type="ECO:0000313" key="20">
    <source>
        <dbReference type="Proteomes" id="UP000267585"/>
    </source>
</evidence>
<dbReference type="GO" id="GO:0005524">
    <property type="term" value="F:ATP binding"/>
    <property type="evidence" value="ECO:0007669"/>
    <property type="project" value="UniProtKB-KW"/>
</dbReference>
<dbReference type="InterPro" id="IPR010978">
    <property type="entry name" value="tRNA-bd_arm"/>
</dbReference>
<evidence type="ECO:0000256" key="2">
    <source>
        <dbReference type="ARBA" id="ARBA00005045"/>
    </source>
</evidence>
<dbReference type="InterPro" id="IPR045864">
    <property type="entry name" value="aa-tRNA-synth_II/BPL/LPL"/>
</dbReference>
<dbReference type="NCBIfam" id="TIGR00414">
    <property type="entry name" value="serS"/>
    <property type="match status" value="1"/>
</dbReference>
<evidence type="ECO:0000256" key="15">
    <source>
        <dbReference type="PIRSR" id="PIRSR001529-1"/>
    </source>
</evidence>
<dbReference type="RefSeq" id="WP_126160600.1">
    <property type="nucleotide sequence ID" value="NZ_RQPJ01000001.1"/>
</dbReference>
<reference evidence="19 20" key="1">
    <citation type="submission" date="2018-11" db="EMBL/GenBank/DDBJ databases">
        <title>Arenibacter aquaticus sp.nov., a marine bacterium isolated from surface seawater in the South China Sea.</title>
        <authorList>
            <person name="Guo J."/>
            <person name="Sun J."/>
        </authorList>
    </citation>
    <scope>NUCLEOTIDE SEQUENCE [LARGE SCALE GENOMIC DNA]</scope>
    <source>
        <strain evidence="19 20">GUO666</strain>
    </source>
</reference>
<evidence type="ECO:0000256" key="8">
    <source>
        <dbReference type="ARBA" id="ARBA00022840"/>
    </source>
</evidence>
<dbReference type="SUPFAM" id="SSF55681">
    <property type="entry name" value="Class II aaRS and biotin synthetases"/>
    <property type="match status" value="1"/>
</dbReference>
<dbReference type="Pfam" id="PF02403">
    <property type="entry name" value="Seryl_tRNA_N"/>
    <property type="match status" value="1"/>
</dbReference>
<name>A0A430K8D7_9FLAO</name>
<dbReference type="EC" id="6.1.1.11" evidence="4 14"/>
<feature type="binding site" evidence="15">
    <location>
        <position position="233"/>
    </location>
    <ligand>
        <name>L-serine</name>
        <dbReference type="ChEBI" id="CHEBI:33384"/>
    </ligand>
</feature>
<dbReference type="InterPro" id="IPR042103">
    <property type="entry name" value="SerRS_1_N_sf"/>
</dbReference>
<feature type="binding site" evidence="16">
    <location>
        <begin position="351"/>
        <end position="354"/>
    </location>
    <ligand>
        <name>ATP</name>
        <dbReference type="ChEBI" id="CHEBI:30616"/>
    </ligand>
</feature>
<evidence type="ECO:0000256" key="1">
    <source>
        <dbReference type="ARBA" id="ARBA00004496"/>
    </source>
</evidence>
<protein>
    <recommendedName>
        <fullName evidence="11 14">Serine--tRNA ligase</fullName>
        <ecNumber evidence="4 14">6.1.1.11</ecNumber>
    </recommendedName>
</protein>
<evidence type="ECO:0000256" key="4">
    <source>
        <dbReference type="ARBA" id="ARBA00012840"/>
    </source>
</evidence>
<comment type="catalytic activity">
    <reaction evidence="12">
        <text>tRNA(Sec) + L-serine + ATP = L-seryl-tRNA(Sec) + AMP + diphosphate + H(+)</text>
        <dbReference type="Rhea" id="RHEA:42580"/>
        <dbReference type="Rhea" id="RHEA-COMP:9742"/>
        <dbReference type="Rhea" id="RHEA-COMP:10128"/>
        <dbReference type="ChEBI" id="CHEBI:15378"/>
        <dbReference type="ChEBI" id="CHEBI:30616"/>
        <dbReference type="ChEBI" id="CHEBI:33019"/>
        <dbReference type="ChEBI" id="CHEBI:33384"/>
        <dbReference type="ChEBI" id="CHEBI:78442"/>
        <dbReference type="ChEBI" id="CHEBI:78533"/>
        <dbReference type="ChEBI" id="CHEBI:456215"/>
        <dbReference type="EC" id="6.1.1.11"/>
    </reaction>
</comment>
<dbReference type="OrthoDB" id="9804647at2"/>